<dbReference type="PANTHER" id="PTHR35802">
    <property type="entry name" value="PROTEASE SYNTHASE AND SPORULATION PROTEIN PAI 2"/>
    <property type="match status" value="1"/>
</dbReference>
<reference evidence="1 2" key="1">
    <citation type="submission" date="2020-11" db="EMBL/GenBank/DDBJ databases">
        <title>Algicoccus daihaiensis sp.nov., isolated from Daihai Lake in Inner Mongolia.</title>
        <authorList>
            <person name="Kai J."/>
        </authorList>
    </citation>
    <scope>NUCLEOTIDE SEQUENCE [LARGE SCALE GENOMIC DNA]</scope>
    <source>
        <strain evidence="2">f23</strain>
    </source>
</reference>
<evidence type="ECO:0000313" key="1">
    <source>
        <dbReference type="EMBL" id="UOD50637.1"/>
    </source>
</evidence>
<dbReference type="RefSeq" id="WP_243479045.1">
    <property type="nucleotide sequence ID" value="NZ_CP063982.1"/>
</dbReference>
<proteinExistence type="predicted"/>
<gene>
    <name evidence="1" type="ORF">DHf2319_01485</name>
</gene>
<accession>A0ABY4AK23</accession>
<keyword evidence="2" id="KW-1185">Reference proteome</keyword>
<sequence>MYLPKHFAAPSQEAIESLVRDYPLAQVVVADTDGQLICNPVPLLLRGCLQTGSCLVGHVARANPLWRHAGAALAIFTGPQVYITPNAYPGKAEHHRVVPTYNYATVQVRGQLVARDEPAIKHAVVNELTQFAEQDQPHPWSVSDAPEDYLDASLKAIVAIEIQIESVTAKFKLSQNRNAADRAGVQSYLAGVDTDGDAAAMLQIMQTLHHDKH</sequence>
<dbReference type="SUPFAM" id="SSF50475">
    <property type="entry name" value="FMN-binding split barrel"/>
    <property type="match status" value="1"/>
</dbReference>
<dbReference type="InterPro" id="IPR007396">
    <property type="entry name" value="TR_PAI2-type"/>
</dbReference>
<dbReference type="PIRSF" id="PIRSF010372">
    <property type="entry name" value="PaiB"/>
    <property type="match status" value="1"/>
</dbReference>
<dbReference type="Pfam" id="PF04299">
    <property type="entry name" value="FMN_bind_2"/>
    <property type="match status" value="1"/>
</dbReference>
<dbReference type="InterPro" id="IPR012349">
    <property type="entry name" value="Split_barrel_FMN-bd"/>
</dbReference>
<dbReference type="Gene3D" id="2.30.110.10">
    <property type="entry name" value="Electron Transport, Fmn-binding Protein, Chain A"/>
    <property type="match status" value="1"/>
</dbReference>
<dbReference type="PANTHER" id="PTHR35802:SF1">
    <property type="entry name" value="PROTEASE SYNTHASE AND SPORULATION PROTEIN PAI 2"/>
    <property type="match status" value="1"/>
</dbReference>
<evidence type="ECO:0000313" key="2">
    <source>
        <dbReference type="Proteomes" id="UP000831607"/>
    </source>
</evidence>
<name>A0ABY4AK23_9BURK</name>
<protein>
    <submittedName>
        <fullName evidence="1">FMN-binding negative transcriptional regulator</fullName>
    </submittedName>
</protein>
<dbReference type="EMBL" id="CP063982">
    <property type="protein sequence ID" value="UOD50637.1"/>
    <property type="molecule type" value="Genomic_DNA"/>
</dbReference>
<dbReference type="Proteomes" id="UP000831607">
    <property type="component" value="Chromosome"/>
</dbReference>
<organism evidence="1 2">
    <name type="scientific">Orrella daihaiensis</name>
    <dbReference type="NCBI Taxonomy" id="2782176"/>
    <lineage>
        <taxon>Bacteria</taxon>
        <taxon>Pseudomonadati</taxon>
        <taxon>Pseudomonadota</taxon>
        <taxon>Betaproteobacteria</taxon>
        <taxon>Burkholderiales</taxon>
        <taxon>Alcaligenaceae</taxon>
        <taxon>Orrella</taxon>
    </lineage>
</organism>